<evidence type="ECO:0000256" key="8">
    <source>
        <dbReference type="ARBA" id="ARBA00023065"/>
    </source>
</evidence>
<accession>A0A5J5F3Z2</accession>
<evidence type="ECO:0000256" key="11">
    <source>
        <dbReference type="SAM" id="MobiDB-lite"/>
    </source>
</evidence>
<keyword evidence="7 10" id="KW-1133">Transmembrane helix</keyword>
<dbReference type="PIRSF" id="PIRSF002450">
    <property type="entry name" value="K+_transpter_TRK"/>
    <property type="match status" value="1"/>
</dbReference>
<feature type="transmembrane region" description="Helical" evidence="10">
    <location>
        <begin position="536"/>
        <end position="556"/>
    </location>
</feature>
<evidence type="ECO:0000256" key="5">
    <source>
        <dbReference type="ARBA" id="ARBA00022692"/>
    </source>
</evidence>
<dbReference type="InterPro" id="IPR004773">
    <property type="entry name" value="K/Na_transp_Trk1/HKT1"/>
</dbReference>
<keyword evidence="9 10" id="KW-0472">Membrane</keyword>
<feature type="transmembrane region" description="Helical" evidence="10">
    <location>
        <begin position="21"/>
        <end position="40"/>
    </location>
</feature>
<feature type="transmembrane region" description="Helical" evidence="10">
    <location>
        <begin position="658"/>
        <end position="676"/>
    </location>
</feature>
<sequence length="789" mass="88305">METEAKKMSERFKPHFNFITLHYCYIIGTVLLGSVLVYVGKGVPYIDALFFSSGACTQSGLNTIDLNLINTYQQVLLYVFPMLTGPIFINTCVVAIRLRWFEKRFQNIVKMSRLPSRARSLTREPKGDNDSAMEQGIRGRHIRVLHNNRHNSGPVAIVKGPDGTIMQNSSDPEPDTRPGSPRRGEVAERSPSPEASSSTIADLQPPTERSEQSPGRPPVTASSNIQFTDLPSPRDGADESGHIAFAERPKAPQRERALRIPGPREFEKGDRAREVDDDDTYTLAPTKTAGDETTLRNTNQAPSRSYSFSAATTNASMRLRKLPTADMILPHATTVMSSAFTVGTARHRRSFSVFNNKQPKEVPPMPYLSYQPTIARNSQFVDLTDEQRDELGGIEYRSLKLLFKLLVGYYIFFHLFGVLSLLPWIYNAPEYAALVRNAGINVTWWAVYTAQSAFNNLGFALTPDSMLSFHNCTWVLLSLAFIIVIGNTGFPCLLRFLIWGFFKLAPKDSAIKECLNFLLDHPRRCFTLLFPSRETWVLFWVLVGLNVSDVILFIVLDLKNPDVTTIKVGYRIVDAIFQAASTRTAGLAVVNLAAVHPAVQVSYMLMMYISVFPIAISVRRTNVYEEKSLGVWRDEEEDDGTGGSYVGIHLRKQLSFDLWYIFLGLFIICIAEGRNLENTNDYGFTIFSVLFEVVSAYGTVGLSLGYPGLNASFSAKFSTVSKLVIIAMQIRGRHRGLPYELDRAILLPKEQQDAEMMSIRRRGSNLSTAHPFPQTPSISRPVPSQAIED</sequence>
<evidence type="ECO:0000256" key="7">
    <source>
        <dbReference type="ARBA" id="ARBA00022989"/>
    </source>
</evidence>
<evidence type="ECO:0000256" key="1">
    <source>
        <dbReference type="ARBA" id="ARBA00004141"/>
    </source>
</evidence>
<evidence type="ECO:0000256" key="9">
    <source>
        <dbReference type="ARBA" id="ARBA00023136"/>
    </source>
</evidence>
<evidence type="ECO:0000256" key="2">
    <source>
        <dbReference type="ARBA" id="ARBA00009137"/>
    </source>
</evidence>
<dbReference type="EMBL" id="VXIS01000046">
    <property type="protein sequence ID" value="KAA8910464.1"/>
    <property type="molecule type" value="Genomic_DNA"/>
</dbReference>
<dbReference type="InParanoid" id="A0A5J5F3Z2"/>
<dbReference type="GO" id="GO:0005886">
    <property type="term" value="C:plasma membrane"/>
    <property type="evidence" value="ECO:0007669"/>
    <property type="project" value="InterPro"/>
</dbReference>
<evidence type="ECO:0000256" key="4">
    <source>
        <dbReference type="ARBA" id="ARBA00022538"/>
    </source>
</evidence>
<dbReference type="NCBIfam" id="TIGR00934">
    <property type="entry name" value="2a38euk"/>
    <property type="match status" value="1"/>
</dbReference>
<keyword evidence="13" id="KW-1185">Reference proteome</keyword>
<dbReference type="OrthoDB" id="9999863at2759"/>
<feature type="transmembrane region" description="Helical" evidence="10">
    <location>
        <begin position="682"/>
        <end position="706"/>
    </location>
</feature>
<feature type="region of interest" description="Disordered" evidence="11">
    <location>
        <begin position="145"/>
        <end position="275"/>
    </location>
</feature>
<reference evidence="12 13" key="1">
    <citation type="submission" date="2019-09" db="EMBL/GenBank/DDBJ databases">
        <title>Draft genome of the ectomycorrhizal ascomycete Sphaerosporella brunnea.</title>
        <authorList>
            <consortium name="DOE Joint Genome Institute"/>
            <person name="Benucci G.M."/>
            <person name="Marozzi G."/>
            <person name="Antonielli L."/>
            <person name="Sanchez S."/>
            <person name="Marco P."/>
            <person name="Wang X."/>
            <person name="Falini L.B."/>
            <person name="Barry K."/>
            <person name="Haridas S."/>
            <person name="Lipzen A."/>
            <person name="Labutti K."/>
            <person name="Grigoriev I.V."/>
            <person name="Murat C."/>
            <person name="Martin F."/>
            <person name="Albertini E."/>
            <person name="Donnini D."/>
            <person name="Bonito G."/>
        </authorList>
    </citation>
    <scope>NUCLEOTIDE SEQUENCE [LARGE SCALE GENOMIC DNA]</scope>
    <source>
        <strain evidence="12 13">Sb_GMNB300</strain>
    </source>
</reference>
<dbReference type="Proteomes" id="UP000326924">
    <property type="component" value="Unassembled WGS sequence"/>
</dbReference>
<feature type="compositionally biased region" description="Polar residues" evidence="11">
    <location>
        <begin position="220"/>
        <end position="229"/>
    </location>
</feature>
<comment type="caution">
    <text evidence="12">The sequence shown here is derived from an EMBL/GenBank/DDBJ whole genome shotgun (WGS) entry which is preliminary data.</text>
</comment>
<keyword evidence="8 10" id="KW-0406">Ion transport</keyword>
<dbReference type="InterPro" id="IPR003445">
    <property type="entry name" value="Cat_transpt"/>
</dbReference>
<dbReference type="GO" id="GO:1990573">
    <property type="term" value="P:potassium ion import across plasma membrane"/>
    <property type="evidence" value="ECO:0007669"/>
    <property type="project" value="TreeGrafter"/>
</dbReference>
<evidence type="ECO:0000313" key="12">
    <source>
        <dbReference type="EMBL" id="KAA8910464.1"/>
    </source>
</evidence>
<feature type="transmembrane region" description="Helical" evidence="10">
    <location>
        <begin position="474"/>
        <end position="498"/>
    </location>
</feature>
<dbReference type="InterPro" id="IPR015958">
    <property type="entry name" value="Trk1_fungi"/>
</dbReference>
<dbReference type="GO" id="GO:0030007">
    <property type="term" value="P:intracellular potassium ion homeostasis"/>
    <property type="evidence" value="ECO:0007669"/>
    <property type="project" value="UniProtKB-UniRule"/>
</dbReference>
<evidence type="ECO:0000256" key="6">
    <source>
        <dbReference type="ARBA" id="ARBA00022958"/>
    </source>
</evidence>
<protein>
    <recommendedName>
        <fullName evidence="10">Potassium transport protein</fullName>
    </recommendedName>
</protein>
<gene>
    <name evidence="12" type="ORF">FN846DRAFT_939413</name>
</gene>
<name>A0A5J5F3Z2_9PEZI</name>
<dbReference type="InterPro" id="IPR051143">
    <property type="entry name" value="TrkH_K-transport"/>
</dbReference>
<feature type="transmembrane region" description="Helical" evidence="10">
    <location>
        <begin position="401"/>
        <end position="422"/>
    </location>
</feature>
<evidence type="ECO:0000256" key="3">
    <source>
        <dbReference type="ARBA" id="ARBA00022448"/>
    </source>
</evidence>
<keyword evidence="5 10" id="KW-0812">Transmembrane</keyword>
<feature type="compositionally biased region" description="Basic and acidic residues" evidence="11">
    <location>
        <begin position="235"/>
        <end position="274"/>
    </location>
</feature>
<dbReference type="PANTHER" id="PTHR31064">
    <property type="entry name" value="POTASSIUM TRANSPORT PROTEIN DDB_G0292412-RELATED"/>
    <property type="match status" value="1"/>
</dbReference>
<feature type="transmembrane region" description="Helical" evidence="10">
    <location>
        <begin position="442"/>
        <end position="462"/>
    </location>
</feature>
<feature type="region of interest" description="Disordered" evidence="11">
    <location>
        <begin position="281"/>
        <end position="300"/>
    </location>
</feature>
<organism evidence="12 13">
    <name type="scientific">Sphaerosporella brunnea</name>
    <dbReference type="NCBI Taxonomy" id="1250544"/>
    <lineage>
        <taxon>Eukaryota</taxon>
        <taxon>Fungi</taxon>
        <taxon>Dikarya</taxon>
        <taxon>Ascomycota</taxon>
        <taxon>Pezizomycotina</taxon>
        <taxon>Pezizomycetes</taxon>
        <taxon>Pezizales</taxon>
        <taxon>Pyronemataceae</taxon>
        <taxon>Sphaerosporella</taxon>
    </lineage>
</organism>
<dbReference type="FunCoup" id="A0A5J5F3Z2">
    <property type="interactions" value="16"/>
</dbReference>
<feature type="compositionally biased region" description="Low complexity" evidence="11">
    <location>
        <begin position="189"/>
        <end position="198"/>
    </location>
</feature>
<dbReference type="AlphaFoldDB" id="A0A5J5F3Z2"/>
<comment type="subcellular location">
    <subcellularLocation>
        <location evidence="1">Membrane</location>
        <topology evidence="1">Multi-pass membrane protein</topology>
    </subcellularLocation>
</comment>
<keyword evidence="4 10" id="KW-0633">Potassium transport</keyword>
<evidence type="ECO:0000313" key="13">
    <source>
        <dbReference type="Proteomes" id="UP000326924"/>
    </source>
</evidence>
<comment type="similarity">
    <text evidence="2 10">Belongs to the TrkH potassium transport family.</text>
</comment>
<feature type="transmembrane region" description="Helical" evidence="10">
    <location>
        <begin position="75"/>
        <end position="96"/>
    </location>
</feature>
<feature type="region of interest" description="Disordered" evidence="11">
    <location>
        <begin position="765"/>
        <end position="789"/>
    </location>
</feature>
<evidence type="ECO:0000256" key="10">
    <source>
        <dbReference type="PIRNR" id="PIRNR002450"/>
    </source>
</evidence>
<keyword evidence="6 10" id="KW-0630">Potassium</keyword>
<dbReference type="GO" id="GO:0140107">
    <property type="term" value="F:high-affinity potassium ion transmembrane transporter activity"/>
    <property type="evidence" value="ECO:0007669"/>
    <property type="project" value="TreeGrafter"/>
</dbReference>
<dbReference type="Pfam" id="PF02386">
    <property type="entry name" value="TrkH"/>
    <property type="match status" value="1"/>
</dbReference>
<proteinExistence type="inferred from homology"/>
<keyword evidence="3 10" id="KW-0813">Transport</keyword>
<dbReference type="PANTHER" id="PTHR31064:SF30">
    <property type="entry name" value="HIGH-AFFINITY POTASSIUM TRANSPORT PROTEIN-RELATED"/>
    <property type="match status" value="1"/>
</dbReference>